<proteinExistence type="predicted"/>
<name>A0ACB9KDW3_BAUVA</name>
<evidence type="ECO:0000313" key="1">
    <source>
        <dbReference type="EMBL" id="KAI4295359.1"/>
    </source>
</evidence>
<gene>
    <name evidence="1" type="ORF">L6164_035413</name>
</gene>
<sequence>MIATETILPRLKIKFSTKRIEVDPARTKCEYEQKASHLYESGDCDLKGKPSVVGSNKRGPLGNIEGQKEKRQKMDRKLSHHCATILKNLTSHRFGWVFSKPVDPVALNIPDYFTIISKPMDLGTIKSKLDKNMYSGIEEFAADVRLTFSNAMTYNPPGNDVHKMANDLNNIFERKFKDFDRKWKSEDEHGKSTVGTIKVTMRKSCHGMHSLQKDILPKKLPLSEQKSIQKCGSSAARYAKVEVPKSTQIPRKLVVKDLNKGNNDNSDRGHPSGYTVACPSLGLVRHECRICGDVTCRCVIPSDSKPASSDISSEGAEGRNLHSCGADALRPDCQGKCTTPPWKSDPNSDGSLDSEHVCSATTPANDGASGEVWGTAVFDLQLSPKKALRAAMLKSRFADTILKAQQKTLLDHGDKADPAKIQQEKERLERMQREEKARIECQIKAAEAATRMRAEEELKQQREKEREAARVAVQQMERNVEIENNLEILKELEMLSGCKLSYHVMSSKSGSKDKSQIDSPLERLGLFIKEEYVADEDEEVVISGWEEGEIFS</sequence>
<dbReference type="Proteomes" id="UP000828941">
    <property type="component" value="Chromosome 14"/>
</dbReference>
<dbReference type="EMBL" id="CM039439">
    <property type="protein sequence ID" value="KAI4295359.1"/>
    <property type="molecule type" value="Genomic_DNA"/>
</dbReference>
<keyword evidence="2" id="KW-1185">Reference proteome</keyword>
<organism evidence="1 2">
    <name type="scientific">Bauhinia variegata</name>
    <name type="common">Purple orchid tree</name>
    <name type="synonym">Phanera variegata</name>
    <dbReference type="NCBI Taxonomy" id="167791"/>
    <lineage>
        <taxon>Eukaryota</taxon>
        <taxon>Viridiplantae</taxon>
        <taxon>Streptophyta</taxon>
        <taxon>Embryophyta</taxon>
        <taxon>Tracheophyta</taxon>
        <taxon>Spermatophyta</taxon>
        <taxon>Magnoliopsida</taxon>
        <taxon>eudicotyledons</taxon>
        <taxon>Gunneridae</taxon>
        <taxon>Pentapetalae</taxon>
        <taxon>rosids</taxon>
        <taxon>fabids</taxon>
        <taxon>Fabales</taxon>
        <taxon>Fabaceae</taxon>
        <taxon>Cercidoideae</taxon>
        <taxon>Cercideae</taxon>
        <taxon>Bauhiniinae</taxon>
        <taxon>Bauhinia</taxon>
    </lineage>
</organism>
<protein>
    <submittedName>
        <fullName evidence="1">Uncharacterized protein</fullName>
    </submittedName>
</protein>
<evidence type="ECO:0000313" key="2">
    <source>
        <dbReference type="Proteomes" id="UP000828941"/>
    </source>
</evidence>
<reference evidence="1 2" key="1">
    <citation type="journal article" date="2022" name="DNA Res.">
        <title>Chromosomal-level genome assembly of the orchid tree Bauhinia variegata (Leguminosae; Cercidoideae) supports the allotetraploid origin hypothesis of Bauhinia.</title>
        <authorList>
            <person name="Zhong Y."/>
            <person name="Chen Y."/>
            <person name="Zheng D."/>
            <person name="Pang J."/>
            <person name="Liu Y."/>
            <person name="Luo S."/>
            <person name="Meng S."/>
            <person name="Qian L."/>
            <person name="Wei D."/>
            <person name="Dai S."/>
            <person name="Zhou R."/>
        </authorList>
    </citation>
    <scope>NUCLEOTIDE SEQUENCE [LARGE SCALE GENOMIC DNA]</scope>
    <source>
        <strain evidence="1">BV-YZ2020</strain>
    </source>
</reference>
<comment type="caution">
    <text evidence="1">The sequence shown here is derived from an EMBL/GenBank/DDBJ whole genome shotgun (WGS) entry which is preliminary data.</text>
</comment>
<accession>A0ACB9KDW3</accession>